<evidence type="ECO:0000313" key="3">
    <source>
        <dbReference type="Proteomes" id="UP001596512"/>
    </source>
</evidence>
<dbReference type="InterPro" id="IPR036388">
    <property type="entry name" value="WH-like_DNA-bd_sf"/>
</dbReference>
<proteinExistence type="predicted"/>
<dbReference type="Pfam" id="PF01047">
    <property type="entry name" value="MarR"/>
    <property type="match status" value="1"/>
</dbReference>
<dbReference type="EMBL" id="JBHTEY010000004">
    <property type="protein sequence ID" value="MFC7616326.1"/>
    <property type="molecule type" value="Genomic_DNA"/>
</dbReference>
<evidence type="ECO:0000259" key="1">
    <source>
        <dbReference type="PROSITE" id="PS50995"/>
    </source>
</evidence>
<organism evidence="2 3">
    <name type="scientific">Actinokineospora soli</name>
    <dbReference type="NCBI Taxonomy" id="1048753"/>
    <lineage>
        <taxon>Bacteria</taxon>
        <taxon>Bacillati</taxon>
        <taxon>Actinomycetota</taxon>
        <taxon>Actinomycetes</taxon>
        <taxon>Pseudonocardiales</taxon>
        <taxon>Pseudonocardiaceae</taxon>
        <taxon>Actinokineospora</taxon>
    </lineage>
</organism>
<sequence length="159" mass="17207">MTSGKSRVGAPLPDVVASLEAVAHQLTTIYTRAQNSAETRISPSQLHALEIIERHGRINVNGLAAELGAIPSSASRLCDRLQAAGLIARIAGTANRREVLLALTRGGQALLTRISRDRRDLLLEVTRAMTPASREALLTGLREFVDRADEATRDRQHLA</sequence>
<dbReference type="PANTHER" id="PTHR33164:SF43">
    <property type="entry name" value="HTH-TYPE TRANSCRIPTIONAL REPRESSOR YETL"/>
    <property type="match status" value="1"/>
</dbReference>
<comment type="caution">
    <text evidence="2">The sequence shown here is derived from an EMBL/GenBank/DDBJ whole genome shotgun (WGS) entry which is preliminary data.</text>
</comment>
<dbReference type="SMART" id="SM00347">
    <property type="entry name" value="HTH_MARR"/>
    <property type="match status" value="1"/>
</dbReference>
<accession>A0ABW2TU49</accession>
<dbReference type="PANTHER" id="PTHR33164">
    <property type="entry name" value="TRANSCRIPTIONAL REGULATOR, MARR FAMILY"/>
    <property type="match status" value="1"/>
</dbReference>
<dbReference type="PROSITE" id="PS50995">
    <property type="entry name" value="HTH_MARR_2"/>
    <property type="match status" value="1"/>
</dbReference>
<name>A0ABW2TU49_9PSEU</name>
<dbReference type="Proteomes" id="UP001596512">
    <property type="component" value="Unassembled WGS sequence"/>
</dbReference>
<dbReference type="Gene3D" id="1.10.10.10">
    <property type="entry name" value="Winged helix-like DNA-binding domain superfamily/Winged helix DNA-binding domain"/>
    <property type="match status" value="1"/>
</dbReference>
<feature type="domain" description="HTH marR-type" evidence="1">
    <location>
        <begin position="12"/>
        <end position="146"/>
    </location>
</feature>
<gene>
    <name evidence="2" type="ORF">ACFQV2_25490</name>
</gene>
<dbReference type="InterPro" id="IPR000835">
    <property type="entry name" value="HTH_MarR-typ"/>
</dbReference>
<evidence type="ECO:0000313" key="2">
    <source>
        <dbReference type="EMBL" id="MFC7616326.1"/>
    </source>
</evidence>
<dbReference type="InterPro" id="IPR036390">
    <property type="entry name" value="WH_DNA-bd_sf"/>
</dbReference>
<protein>
    <submittedName>
        <fullName evidence="2">MarR family winged helix-turn-helix transcriptional regulator</fullName>
    </submittedName>
</protein>
<reference evidence="3" key="1">
    <citation type="journal article" date="2019" name="Int. J. Syst. Evol. Microbiol.">
        <title>The Global Catalogue of Microorganisms (GCM) 10K type strain sequencing project: providing services to taxonomists for standard genome sequencing and annotation.</title>
        <authorList>
            <consortium name="The Broad Institute Genomics Platform"/>
            <consortium name="The Broad Institute Genome Sequencing Center for Infectious Disease"/>
            <person name="Wu L."/>
            <person name="Ma J."/>
        </authorList>
    </citation>
    <scope>NUCLEOTIDE SEQUENCE [LARGE SCALE GENOMIC DNA]</scope>
    <source>
        <strain evidence="3">JCM 17695</strain>
    </source>
</reference>
<dbReference type="InterPro" id="IPR039422">
    <property type="entry name" value="MarR/SlyA-like"/>
</dbReference>
<keyword evidence="3" id="KW-1185">Reference proteome</keyword>
<dbReference type="SUPFAM" id="SSF46785">
    <property type="entry name" value="Winged helix' DNA-binding domain"/>
    <property type="match status" value="1"/>
</dbReference>